<dbReference type="InterPro" id="IPR036396">
    <property type="entry name" value="Cyt_P450_sf"/>
</dbReference>
<dbReference type="GO" id="GO:0005506">
    <property type="term" value="F:iron ion binding"/>
    <property type="evidence" value="ECO:0007669"/>
    <property type="project" value="InterPro"/>
</dbReference>
<evidence type="ECO:0000313" key="1">
    <source>
        <dbReference type="EMBL" id="PIA50670.1"/>
    </source>
</evidence>
<dbReference type="PANTHER" id="PTHR47951:SF3">
    <property type="entry name" value="CYTOCHROME P450, FAMILY 706, SUBFAMILY A, POLYPEPTIDE 4"/>
    <property type="match status" value="1"/>
</dbReference>
<dbReference type="InterPro" id="IPR001128">
    <property type="entry name" value="Cyt_P450"/>
</dbReference>
<dbReference type="EMBL" id="KZ305029">
    <property type="protein sequence ID" value="PIA50670.1"/>
    <property type="molecule type" value="Genomic_DNA"/>
</dbReference>
<name>A0A2G5E4K1_AQUCA</name>
<sequence length="157" mass="17819">MPKKNPPLPPGPCGLPLVRNIFSLDQYNLHKCLAKLSETYGPVMKIRLGTRFCIVINSATIAKEVHKDHDNIFANRDITAAASAASWAGTDIVWSPHGDHWRMLRKICVQDLLNSTRLDALYDLRREIRSMVNTIYSKTFNSIDIGDHIFHNRSLVH</sequence>
<accession>A0A2G5E4K1</accession>
<organism evidence="1 2">
    <name type="scientific">Aquilegia coerulea</name>
    <name type="common">Rocky mountain columbine</name>
    <dbReference type="NCBI Taxonomy" id="218851"/>
    <lineage>
        <taxon>Eukaryota</taxon>
        <taxon>Viridiplantae</taxon>
        <taxon>Streptophyta</taxon>
        <taxon>Embryophyta</taxon>
        <taxon>Tracheophyta</taxon>
        <taxon>Spermatophyta</taxon>
        <taxon>Magnoliopsida</taxon>
        <taxon>Ranunculales</taxon>
        <taxon>Ranunculaceae</taxon>
        <taxon>Thalictroideae</taxon>
        <taxon>Aquilegia</taxon>
    </lineage>
</organism>
<dbReference type="GO" id="GO:0016705">
    <property type="term" value="F:oxidoreductase activity, acting on paired donors, with incorporation or reduction of molecular oxygen"/>
    <property type="evidence" value="ECO:0007669"/>
    <property type="project" value="InterPro"/>
</dbReference>
<evidence type="ECO:0000313" key="2">
    <source>
        <dbReference type="Proteomes" id="UP000230069"/>
    </source>
</evidence>
<dbReference type="Gene3D" id="1.10.630.10">
    <property type="entry name" value="Cytochrome P450"/>
    <property type="match status" value="1"/>
</dbReference>
<dbReference type="Pfam" id="PF00067">
    <property type="entry name" value="p450"/>
    <property type="match status" value="1"/>
</dbReference>
<dbReference type="SUPFAM" id="SSF48264">
    <property type="entry name" value="Cytochrome P450"/>
    <property type="match status" value="1"/>
</dbReference>
<dbReference type="Proteomes" id="UP000230069">
    <property type="component" value="Unassembled WGS sequence"/>
</dbReference>
<evidence type="ECO:0008006" key="3">
    <source>
        <dbReference type="Google" id="ProtNLM"/>
    </source>
</evidence>
<dbReference type="AlphaFoldDB" id="A0A2G5E4K1"/>
<dbReference type="GO" id="GO:0004497">
    <property type="term" value="F:monooxygenase activity"/>
    <property type="evidence" value="ECO:0007669"/>
    <property type="project" value="InterPro"/>
</dbReference>
<dbReference type="STRING" id="218851.A0A2G5E4K1"/>
<dbReference type="OrthoDB" id="2789670at2759"/>
<dbReference type="GO" id="GO:0020037">
    <property type="term" value="F:heme binding"/>
    <property type="evidence" value="ECO:0007669"/>
    <property type="project" value="InterPro"/>
</dbReference>
<keyword evidence="2" id="KW-1185">Reference proteome</keyword>
<dbReference type="GO" id="GO:0044550">
    <property type="term" value="P:secondary metabolite biosynthetic process"/>
    <property type="evidence" value="ECO:0007669"/>
    <property type="project" value="UniProtKB-ARBA"/>
</dbReference>
<proteinExistence type="predicted"/>
<reference evidence="1 2" key="1">
    <citation type="submission" date="2017-09" db="EMBL/GenBank/DDBJ databases">
        <title>WGS assembly of Aquilegia coerulea Goldsmith.</title>
        <authorList>
            <person name="Hodges S."/>
            <person name="Kramer E."/>
            <person name="Nordborg M."/>
            <person name="Tomkins J."/>
            <person name="Borevitz J."/>
            <person name="Derieg N."/>
            <person name="Yan J."/>
            <person name="Mihaltcheva S."/>
            <person name="Hayes R.D."/>
            <person name="Rokhsar D."/>
        </authorList>
    </citation>
    <scope>NUCLEOTIDE SEQUENCE [LARGE SCALE GENOMIC DNA]</scope>
    <source>
        <strain evidence="2">cv. Goldsmith</strain>
    </source>
</reference>
<protein>
    <recommendedName>
        <fullName evidence="3">Cytochrome P450</fullName>
    </recommendedName>
</protein>
<dbReference type="PANTHER" id="PTHR47951">
    <property type="entry name" value="OS08G0547900 PROTEIN"/>
    <property type="match status" value="1"/>
</dbReference>
<gene>
    <name evidence="1" type="ORF">AQUCO_01200114v1</name>
</gene>
<dbReference type="InParanoid" id="A0A2G5E4K1"/>